<protein>
    <submittedName>
        <fullName evidence="7">Peflin</fullName>
    </submittedName>
</protein>
<dbReference type="STRING" id="48709.A0A1D2MA18"/>
<dbReference type="Gene3D" id="1.10.238.10">
    <property type="entry name" value="EF-hand"/>
    <property type="match status" value="1"/>
</dbReference>
<comment type="caution">
    <text evidence="7">The sequence shown here is derived from an EMBL/GenBank/DDBJ whole genome shotgun (WGS) entry which is preliminary data.</text>
</comment>
<organism evidence="7 8">
    <name type="scientific">Orchesella cincta</name>
    <name type="common">Springtail</name>
    <name type="synonym">Podura cincta</name>
    <dbReference type="NCBI Taxonomy" id="48709"/>
    <lineage>
        <taxon>Eukaryota</taxon>
        <taxon>Metazoa</taxon>
        <taxon>Ecdysozoa</taxon>
        <taxon>Arthropoda</taxon>
        <taxon>Hexapoda</taxon>
        <taxon>Collembola</taxon>
        <taxon>Entomobryomorpha</taxon>
        <taxon>Entomobryoidea</taxon>
        <taxon>Orchesellidae</taxon>
        <taxon>Orchesellinae</taxon>
        <taxon>Orchesella</taxon>
    </lineage>
</organism>
<dbReference type="OMA" id="RDTDQTG"/>
<accession>A0A1D2MA18</accession>
<feature type="domain" description="EF-hand" evidence="6">
    <location>
        <begin position="79"/>
        <end position="114"/>
    </location>
</feature>
<dbReference type="GO" id="GO:0005509">
    <property type="term" value="F:calcium ion binding"/>
    <property type="evidence" value="ECO:0007669"/>
    <property type="project" value="InterPro"/>
</dbReference>
<dbReference type="PROSITE" id="PS00018">
    <property type="entry name" value="EF_HAND_1"/>
    <property type="match status" value="2"/>
</dbReference>
<dbReference type="InterPro" id="IPR051426">
    <property type="entry name" value="Peflin/Sorcin_CaBP"/>
</dbReference>
<dbReference type="InterPro" id="IPR018247">
    <property type="entry name" value="EF_Hand_1_Ca_BS"/>
</dbReference>
<feature type="domain" description="EF-hand" evidence="6">
    <location>
        <begin position="13"/>
        <end position="48"/>
    </location>
</feature>
<evidence type="ECO:0000256" key="1">
    <source>
        <dbReference type="ARBA" id="ARBA00004496"/>
    </source>
</evidence>
<dbReference type="PANTHER" id="PTHR46212:SF3">
    <property type="entry name" value="GH27120P"/>
    <property type="match status" value="1"/>
</dbReference>
<dbReference type="Pfam" id="PF13202">
    <property type="entry name" value="EF-hand_5"/>
    <property type="match status" value="1"/>
</dbReference>
<dbReference type="EMBL" id="LJIJ01002337">
    <property type="protein sequence ID" value="ODM89826.1"/>
    <property type="molecule type" value="Genomic_DNA"/>
</dbReference>
<keyword evidence="2" id="KW-0963">Cytoplasm</keyword>
<dbReference type="GO" id="GO:0048306">
    <property type="term" value="F:calcium-dependent protein binding"/>
    <property type="evidence" value="ECO:0007669"/>
    <property type="project" value="UniProtKB-ARBA"/>
</dbReference>
<dbReference type="Pfam" id="PF13405">
    <property type="entry name" value="EF-hand_6"/>
    <property type="match status" value="1"/>
</dbReference>
<evidence type="ECO:0000313" key="7">
    <source>
        <dbReference type="EMBL" id="ODM89826.1"/>
    </source>
</evidence>
<proteinExistence type="predicted"/>
<dbReference type="GO" id="GO:0005737">
    <property type="term" value="C:cytoplasm"/>
    <property type="evidence" value="ECO:0007669"/>
    <property type="project" value="UniProtKB-SubCell"/>
</dbReference>
<gene>
    <name evidence="7" type="ORF">Ocin01_16857</name>
</gene>
<evidence type="ECO:0000256" key="5">
    <source>
        <dbReference type="ARBA" id="ARBA00022837"/>
    </source>
</evidence>
<evidence type="ECO:0000259" key="6">
    <source>
        <dbReference type="PROSITE" id="PS50222"/>
    </source>
</evidence>
<evidence type="ECO:0000256" key="4">
    <source>
        <dbReference type="ARBA" id="ARBA00022737"/>
    </source>
</evidence>
<dbReference type="SMART" id="SM00054">
    <property type="entry name" value="EFh"/>
    <property type="match status" value="2"/>
</dbReference>
<sequence length="168" mass="19166">MAYQPHPPHHQHHHDPQITAWFMAVDQDRSGRIQAHELQSALMSSNGRRFSDTACRLMIGMYDNGTKAIDINGFAQLFTYINQWIDTFKRFDSNGSGFIDQFELAKALKLMGYNFSPNFADIIVKKFGRLGTGLAVDEFILSCILIHNLTASFRQKDPHFQRVITSSN</sequence>
<dbReference type="InterPro" id="IPR011992">
    <property type="entry name" value="EF-hand-dom_pair"/>
</dbReference>
<keyword evidence="4" id="KW-0677">Repeat</keyword>
<dbReference type="OrthoDB" id="10248537at2759"/>
<evidence type="ECO:0000256" key="2">
    <source>
        <dbReference type="ARBA" id="ARBA00022490"/>
    </source>
</evidence>
<dbReference type="AlphaFoldDB" id="A0A1D2MA18"/>
<dbReference type="InterPro" id="IPR002048">
    <property type="entry name" value="EF_hand_dom"/>
</dbReference>
<dbReference type="PROSITE" id="PS50222">
    <property type="entry name" value="EF_HAND_2"/>
    <property type="match status" value="2"/>
</dbReference>
<keyword evidence="8" id="KW-1185">Reference proteome</keyword>
<evidence type="ECO:0000256" key="3">
    <source>
        <dbReference type="ARBA" id="ARBA00022723"/>
    </source>
</evidence>
<comment type="subcellular location">
    <subcellularLocation>
        <location evidence="1">Cytoplasm</location>
    </subcellularLocation>
</comment>
<evidence type="ECO:0000313" key="8">
    <source>
        <dbReference type="Proteomes" id="UP000094527"/>
    </source>
</evidence>
<reference evidence="7 8" key="1">
    <citation type="journal article" date="2016" name="Genome Biol. Evol.">
        <title>Gene Family Evolution Reflects Adaptation to Soil Environmental Stressors in the Genome of the Collembolan Orchesella cincta.</title>
        <authorList>
            <person name="Faddeeva-Vakhrusheva A."/>
            <person name="Derks M.F."/>
            <person name="Anvar S.Y."/>
            <person name="Agamennone V."/>
            <person name="Suring W."/>
            <person name="Smit S."/>
            <person name="van Straalen N.M."/>
            <person name="Roelofs D."/>
        </authorList>
    </citation>
    <scope>NUCLEOTIDE SEQUENCE [LARGE SCALE GENOMIC DNA]</scope>
    <source>
        <tissue evidence="7">Mixed pool</tissue>
    </source>
</reference>
<name>A0A1D2MA18_ORCCI</name>
<dbReference type="SUPFAM" id="SSF47473">
    <property type="entry name" value="EF-hand"/>
    <property type="match status" value="1"/>
</dbReference>
<keyword evidence="3" id="KW-0479">Metal-binding</keyword>
<dbReference type="PANTHER" id="PTHR46212">
    <property type="entry name" value="PEFLIN"/>
    <property type="match status" value="1"/>
</dbReference>
<dbReference type="Proteomes" id="UP000094527">
    <property type="component" value="Unassembled WGS sequence"/>
</dbReference>
<keyword evidence="5" id="KW-0106">Calcium</keyword>